<accession>A0A1Y1JN20</accession>
<evidence type="ECO:0000256" key="1">
    <source>
        <dbReference type="ARBA" id="ARBA00012552"/>
    </source>
</evidence>
<protein>
    <recommendedName>
        <fullName evidence="1">RNA helicase</fullName>
        <ecNumber evidence="1">3.6.4.13</ecNumber>
    </recommendedName>
</protein>
<evidence type="ECO:0000256" key="5">
    <source>
        <dbReference type="ARBA" id="ARBA00022840"/>
    </source>
</evidence>
<evidence type="ECO:0000256" key="6">
    <source>
        <dbReference type="PROSITE-ProRule" id="PRU00552"/>
    </source>
</evidence>
<dbReference type="PROSITE" id="PS51192">
    <property type="entry name" value="HELICASE_ATP_BIND_1"/>
    <property type="match status" value="1"/>
</dbReference>
<evidence type="ECO:0000313" key="11">
    <source>
        <dbReference type="EMBL" id="GAW82627.1"/>
    </source>
</evidence>
<keyword evidence="3 7" id="KW-0378">Hydrolase</keyword>
<proteinExistence type="inferred from homology"/>
<feature type="domain" description="Helicase ATP-binding" evidence="8">
    <location>
        <begin position="145"/>
        <end position="320"/>
    </location>
</feature>
<dbReference type="EMBL" id="BDQF01000013">
    <property type="protein sequence ID" value="GAW82627.1"/>
    <property type="molecule type" value="Genomic_DNA"/>
</dbReference>
<dbReference type="PROSITE" id="PS00039">
    <property type="entry name" value="DEAD_ATP_HELICASE"/>
    <property type="match status" value="1"/>
</dbReference>
<dbReference type="InterPro" id="IPR001650">
    <property type="entry name" value="Helicase_C-like"/>
</dbReference>
<name>A0A1Y1JN20_PLAGO</name>
<dbReference type="SMART" id="SM00490">
    <property type="entry name" value="HELICc"/>
    <property type="match status" value="1"/>
</dbReference>
<feature type="domain" description="Helicase C-terminal" evidence="9">
    <location>
        <begin position="349"/>
        <end position="495"/>
    </location>
</feature>
<dbReference type="PANTHER" id="PTHR47958">
    <property type="entry name" value="ATP-DEPENDENT RNA HELICASE DBP3"/>
    <property type="match status" value="1"/>
</dbReference>
<evidence type="ECO:0000256" key="2">
    <source>
        <dbReference type="ARBA" id="ARBA00022741"/>
    </source>
</evidence>
<dbReference type="FunFam" id="3.40.50.300:FF:000079">
    <property type="entry name" value="probable ATP-dependent RNA helicase DDX17"/>
    <property type="match status" value="1"/>
</dbReference>
<feature type="short sequence motif" description="Q motif" evidence="6">
    <location>
        <begin position="114"/>
        <end position="142"/>
    </location>
</feature>
<dbReference type="CDD" id="cd18787">
    <property type="entry name" value="SF2_C_DEAD"/>
    <property type="match status" value="1"/>
</dbReference>
<organism evidence="11 12">
    <name type="scientific">Plasmodium gonderi</name>
    <dbReference type="NCBI Taxonomy" id="77519"/>
    <lineage>
        <taxon>Eukaryota</taxon>
        <taxon>Sar</taxon>
        <taxon>Alveolata</taxon>
        <taxon>Apicomplexa</taxon>
        <taxon>Aconoidasida</taxon>
        <taxon>Haemosporida</taxon>
        <taxon>Plasmodiidae</taxon>
        <taxon>Plasmodium</taxon>
        <taxon>Plasmodium (Plasmodium)</taxon>
    </lineage>
</organism>
<evidence type="ECO:0000313" key="12">
    <source>
        <dbReference type="Proteomes" id="UP000195521"/>
    </source>
</evidence>
<dbReference type="GO" id="GO:0003676">
    <property type="term" value="F:nucleic acid binding"/>
    <property type="evidence" value="ECO:0007669"/>
    <property type="project" value="InterPro"/>
</dbReference>
<evidence type="ECO:0000259" key="8">
    <source>
        <dbReference type="PROSITE" id="PS51192"/>
    </source>
</evidence>
<dbReference type="SMART" id="SM00487">
    <property type="entry name" value="DEXDc"/>
    <property type="match status" value="1"/>
</dbReference>
<evidence type="ECO:0000259" key="10">
    <source>
        <dbReference type="PROSITE" id="PS51195"/>
    </source>
</evidence>
<keyword evidence="5 7" id="KW-0067">ATP-binding</keyword>
<evidence type="ECO:0000259" key="9">
    <source>
        <dbReference type="PROSITE" id="PS51194"/>
    </source>
</evidence>
<comment type="similarity">
    <text evidence="7">Belongs to the DEAD box helicase family.</text>
</comment>
<dbReference type="Gene3D" id="3.40.50.300">
    <property type="entry name" value="P-loop containing nucleotide triphosphate hydrolases"/>
    <property type="match status" value="2"/>
</dbReference>
<evidence type="ECO:0000256" key="3">
    <source>
        <dbReference type="ARBA" id="ARBA00022801"/>
    </source>
</evidence>
<dbReference type="CDD" id="cd17966">
    <property type="entry name" value="DEADc_DDX5_DDX17"/>
    <property type="match status" value="1"/>
</dbReference>
<dbReference type="Pfam" id="PF00270">
    <property type="entry name" value="DEAD"/>
    <property type="match status" value="1"/>
</dbReference>
<dbReference type="Pfam" id="PF00271">
    <property type="entry name" value="Helicase_C"/>
    <property type="match status" value="1"/>
</dbReference>
<dbReference type="InterPro" id="IPR027417">
    <property type="entry name" value="P-loop_NTPase"/>
</dbReference>
<dbReference type="GO" id="GO:0003724">
    <property type="term" value="F:RNA helicase activity"/>
    <property type="evidence" value="ECO:0007669"/>
    <property type="project" value="UniProtKB-EC"/>
</dbReference>
<dbReference type="SUPFAM" id="SSF52540">
    <property type="entry name" value="P-loop containing nucleoside triphosphate hydrolases"/>
    <property type="match status" value="1"/>
</dbReference>
<dbReference type="InterPro" id="IPR011545">
    <property type="entry name" value="DEAD/DEAH_box_helicase_dom"/>
</dbReference>
<dbReference type="EC" id="3.6.4.13" evidence="1"/>
<keyword evidence="2 7" id="KW-0547">Nucleotide-binding</keyword>
<dbReference type="PROSITE" id="PS51194">
    <property type="entry name" value="HELICASE_CTER"/>
    <property type="match status" value="1"/>
</dbReference>
<dbReference type="InterPro" id="IPR000629">
    <property type="entry name" value="RNA-helicase_DEAD-box_CS"/>
</dbReference>
<dbReference type="InterPro" id="IPR014014">
    <property type="entry name" value="RNA_helicase_DEAD_Q_motif"/>
</dbReference>
<keyword evidence="4 7" id="KW-0347">Helicase</keyword>
<dbReference type="FunFam" id="3.40.50.300:FF:000008">
    <property type="entry name" value="ATP-dependent RNA helicase RhlB"/>
    <property type="match status" value="1"/>
</dbReference>
<dbReference type="Proteomes" id="UP000195521">
    <property type="component" value="Unassembled WGS sequence"/>
</dbReference>
<sequence>MRGFNNYPNRYANFPDYTNPYVNYQAAAYGQFRTNYGDFTGHTNMTNNHRDGSSNLGKNLMQIDWNSVKLVPFEKNFYKEHEDISNLSAKEVKDIRDKHRITILDGDEVPNPVESINKIGFPDYVLKSLKNNNIITPTPIQIQGWPIALSGKDMIGKAETGSGKTLAFILPAFVHILAQPSLKYGDGPIVLVLAPTRELAEQIRQECIKFSIESKIRNTCAYGGVPKSGQIYALKQGVHILIACPGRLIDLLEQNVTNLMRVTYLVLDEADKMLDMGFEIQIRKIVNQIRPDRQTLMWSATWPKEVQSLARDLCKQQPIHVNVGSLSLTACRRIKQEIYLIEEHEKIANLKLLLQRIFRDNDRIIVFVETKKNADFITKALRLDGVPALCIHGDKKQDERRWVLNDFKTGKSPILIATDVASRGLDIKDVKYVINFDFPNQIEDYVHRIGRTGRAGAHGASFTFLTSEKYRLAKDLVKILRESEQPVPPQLEKISYTVYSNPRRNPYYGYGRSSHNVNNIPIKGSNRYY</sequence>
<keyword evidence="12" id="KW-1185">Reference proteome</keyword>
<dbReference type="GO" id="GO:0005524">
    <property type="term" value="F:ATP binding"/>
    <property type="evidence" value="ECO:0007669"/>
    <property type="project" value="UniProtKB-KW"/>
</dbReference>
<dbReference type="GO" id="GO:0016787">
    <property type="term" value="F:hydrolase activity"/>
    <property type="evidence" value="ECO:0007669"/>
    <property type="project" value="UniProtKB-KW"/>
</dbReference>
<dbReference type="PROSITE" id="PS51195">
    <property type="entry name" value="Q_MOTIF"/>
    <property type="match status" value="1"/>
</dbReference>
<dbReference type="AlphaFoldDB" id="A0A1Y1JN20"/>
<feature type="domain" description="DEAD-box RNA helicase Q" evidence="10">
    <location>
        <begin position="114"/>
        <end position="142"/>
    </location>
</feature>
<evidence type="ECO:0000256" key="4">
    <source>
        <dbReference type="ARBA" id="ARBA00022806"/>
    </source>
</evidence>
<dbReference type="GeneID" id="39749364"/>
<evidence type="ECO:0000256" key="7">
    <source>
        <dbReference type="RuleBase" id="RU000492"/>
    </source>
</evidence>
<dbReference type="OMA" id="STMPKFE"/>
<comment type="caution">
    <text evidence="11">The sequence shown here is derived from an EMBL/GenBank/DDBJ whole genome shotgun (WGS) entry which is preliminary data.</text>
</comment>
<gene>
    <name evidence="11" type="ORF">PGO_126250</name>
</gene>
<dbReference type="RefSeq" id="XP_028545216.1">
    <property type="nucleotide sequence ID" value="XM_028689415.1"/>
</dbReference>
<dbReference type="InterPro" id="IPR014001">
    <property type="entry name" value="Helicase_ATP-bd"/>
</dbReference>
<reference evidence="12" key="1">
    <citation type="submission" date="2017-04" db="EMBL/GenBank/DDBJ databases">
        <title>Plasmodium gonderi genome.</title>
        <authorList>
            <person name="Arisue N."/>
            <person name="Honma H."/>
            <person name="Kawai S."/>
            <person name="Tougan T."/>
            <person name="Tanabe K."/>
            <person name="Horii T."/>
        </authorList>
    </citation>
    <scope>NUCLEOTIDE SEQUENCE [LARGE SCALE GENOMIC DNA]</scope>
    <source>
        <strain evidence="12">ATCC 30045</strain>
    </source>
</reference>
<dbReference type="OrthoDB" id="196131at2759"/>